<evidence type="ECO:0000256" key="2">
    <source>
        <dbReference type="ARBA" id="ARBA00006951"/>
    </source>
</evidence>
<reference evidence="8" key="1">
    <citation type="submission" date="2007-07" db="EMBL/GenBank/DDBJ databases">
        <title>PCAP assembly of the Caenorhabditis remanei genome.</title>
        <authorList>
            <consortium name="The Caenorhabditis remanei Sequencing Consortium"/>
            <person name="Wilson R.K."/>
        </authorList>
    </citation>
    <scope>NUCLEOTIDE SEQUENCE [LARGE SCALE GENOMIC DNA]</scope>
    <source>
        <strain evidence="8">PB4641</strain>
    </source>
</reference>
<dbReference type="GO" id="GO:0006351">
    <property type="term" value="P:DNA-templated transcription"/>
    <property type="evidence" value="ECO:0007669"/>
    <property type="project" value="InterPro"/>
</dbReference>
<dbReference type="InterPro" id="IPR004827">
    <property type="entry name" value="bZIP"/>
</dbReference>
<dbReference type="CTD" id="9828401"/>
<feature type="compositionally biased region" description="Basic and acidic residues" evidence="7">
    <location>
        <begin position="130"/>
        <end position="148"/>
    </location>
</feature>
<dbReference type="AlphaFoldDB" id="E3M7S4"/>
<keyword evidence="3" id="KW-0805">Transcription regulation</keyword>
<feature type="compositionally biased region" description="Acidic residues" evidence="7">
    <location>
        <begin position="99"/>
        <end position="110"/>
    </location>
</feature>
<dbReference type="eggNOG" id="ENOG502R6NU">
    <property type="taxonomic scope" value="Eukaryota"/>
</dbReference>
<dbReference type="InterPro" id="IPR031106">
    <property type="entry name" value="C/EBP"/>
</dbReference>
<keyword evidence="4" id="KW-0238">DNA-binding</keyword>
<evidence type="ECO:0000256" key="7">
    <source>
        <dbReference type="SAM" id="MobiDB-lite"/>
    </source>
</evidence>
<name>E3M7S4_CAERE</name>
<dbReference type="Pfam" id="PF07716">
    <property type="entry name" value="bZIP_2"/>
    <property type="match status" value="1"/>
</dbReference>
<evidence type="ECO:0000256" key="6">
    <source>
        <dbReference type="ARBA" id="ARBA00023242"/>
    </source>
</evidence>
<comment type="similarity">
    <text evidence="2">Belongs to the bZIP family. C/EBP subfamily.</text>
</comment>
<keyword evidence="9" id="KW-1185">Reference proteome</keyword>
<evidence type="ECO:0000256" key="3">
    <source>
        <dbReference type="ARBA" id="ARBA00023015"/>
    </source>
</evidence>
<dbReference type="GO" id="GO:0000981">
    <property type="term" value="F:DNA-binding transcription factor activity, RNA polymerase II-specific"/>
    <property type="evidence" value="ECO:0007669"/>
    <property type="project" value="TreeGrafter"/>
</dbReference>
<evidence type="ECO:0000256" key="1">
    <source>
        <dbReference type="ARBA" id="ARBA00004123"/>
    </source>
</evidence>
<dbReference type="InterPro" id="IPR046347">
    <property type="entry name" value="bZIP_sf"/>
</dbReference>
<comment type="subcellular location">
    <subcellularLocation>
        <location evidence="1">Nucleus</location>
    </subcellularLocation>
</comment>
<dbReference type="HOGENOM" id="CLU_1205732_0_0_1"/>
<dbReference type="EMBL" id="DS268427">
    <property type="protein sequence ID" value="EFO93804.1"/>
    <property type="molecule type" value="Genomic_DNA"/>
</dbReference>
<dbReference type="KEGG" id="crq:GCK72_014082"/>
<proteinExistence type="inferred from homology"/>
<evidence type="ECO:0000256" key="5">
    <source>
        <dbReference type="ARBA" id="ARBA00023163"/>
    </source>
</evidence>
<evidence type="ECO:0000313" key="9">
    <source>
        <dbReference type="Proteomes" id="UP000008281"/>
    </source>
</evidence>
<dbReference type="GO" id="GO:0000978">
    <property type="term" value="F:RNA polymerase II cis-regulatory region sequence-specific DNA binding"/>
    <property type="evidence" value="ECO:0007669"/>
    <property type="project" value="TreeGrafter"/>
</dbReference>
<dbReference type="Proteomes" id="UP000008281">
    <property type="component" value="Unassembled WGS sequence"/>
</dbReference>
<dbReference type="RefSeq" id="XP_003107905.2">
    <property type="nucleotide sequence ID" value="XM_003107857.2"/>
</dbReference>
<dbReference type="GeneID" id="9828401"/>
<dbReference type="OMA" id="PYENENM"/>
<evidence type="ECO:0000313" key="8">
    <source>
        <dbReference type="EMBL" id="EFO93804.1"/>
    </source>
</evidence>
<sequence length="230" mass="27634">MRSNTPIQPVNRLRHFPYENENMYFENSKMDEKYRTMTQHNPFSTHGQPSNHPSEYLPESFFGYENHTSPFHQEPNTSLQMYPNPTDDMGNDWIKREEDREDEEDEEEDEKLPVIGRGKSTPKPARKYMKKSEKERNDPIYRDARDRNNAAVRKTRQKAKKQQEEEKKKFEELKKEYQLMKKKNEEMEKKMCKATAAINLIQNFRREFHNNPCRISSEIFPSLTEMLNFA</sequence>
<evidence type="ECO:0000256" key="4">
    <source>
        <dbReference type="ARBA" id="ARBA00023125"/>
    </source>
</evidence>
<dbReference type="PANTHER" id="PTHR23334:SF69">
    <property type="entry name" value="CCAAT_ENHANCER-BINDING PROTEIN GAMMA"/>
    <property type="match status" value="1"/>
</dbReference>
<gene>
    <name evidence="8" type="ORF">CRE_12583</name>
</gene>
<protein>
    <submittedName>
        <fullName evidence="8">Uncharacterized protein</fullName>
    </submittedName>
</protein>
<dbReference type="OrthoDB" id="10372052at2759"/>
<dbReference type="PANTHER" id="PTHR23334">
    <property type="entry name" value="CCAAT/ENHANCER BINDING PROTEIN"/>
    <property type="match status" value="1"/>
</dbReference>
<feature type="region of interest" description="Disordered" evidence="7">
    <location>
        <begin position="72"/>
        <end position="167"/>
    </location>
</feature>
<keyword evidence="6" id="KW-0539">Nucleus</keyword>
<keyword evidence="5" id="KW-0804">Transcription</keyword>
<dbReference type="GO" id="GO:0005634">
    <property type="term" value="C:nucleus"/>
    <property type="evidence" value="ECO:0007669"/>
    <property type="project" value="UniProtKB-SubCell"/>
</dbReference>
<feature type="compositionally biased region" description="Polar residues" evidence="7">
    <location>
        <begin position="72"/>
        <end position="83"/>
    </location>
</feature>
<organism evidence="9">
    <name type="scientific">Caenorhabditis remanei</name>
    <name type="common">Caenorhabditis vulgaris</name>
    <dbReference type="NCBI Taxonomy" id="31234"/>
    <lineage>
        <taxon>Eukaryota</taxon>
        <taxon>Metazoa</taxon>
        <taxon>Ecdysozoa</taxon>
        <taxon>Nematoda</taxon>
        <taxon>Chromadorea</taxon>
        <taxon>Rhabditida</taxon>
        <taxon>Rhabditina</taxon>
        <taxon>Rhabditomorpha</taxon>
        <taxon>Rhabditoidea</taxon>
        <taxon>Rhabditidae</taxon>
        <taxon>Peloderinae</taxon>
        <taxon>Caenorhabditis</taxon>
    </lineage>
</organism>
<dbReference type="SUPFAM" id="SSF57959">
    <property type="entry name" value="Leucine zipper domain"/>
    <property type="match status" value="1"/>
</dbReference>
<accession>E3M7S4</accession>
<dbReference type="Gene3D" id="1.20.5.170">
    <property type="match status" value="1"/>
</dbReference>